<organism evidence="2 3">
    <name type="scientific">Microbacterium phage Hendrix</name>
    <dbReference type="NCBI Taxonomy" id="2182341"/>
    <lineage>
        <taxon>Viruses</taxon>
        <taxon>Duplodnaviria</taxon>
        <taxon>Heunggongvirae</taxon>
        <taxon>Uroviricota</taxon>
        <taxon>Caudoviricetes</taxon>
        <taxon>Rogerhendrixvirus</taxon>
        <taxon>Rogerhendrixvirus hendrix</taxon>
    </lineage>
</organism>
<evidence type="ECO:0000313" key="3">
    <source>
        <dbReference type="Proteomes" id="UP000247284"/>
    </source>
</evidence>
<reference evidence="3" key="1">
    <citation type="submission" date="2018-04" db="EMBL/GenBank/DDBJ databases">
        <authorList>
            <person name="Go L.Y."/>
            <person name="Mitchell J.A."/>
        </authorList>
    </citation>
    <scope>NUCLEOTIDE SEQUENCE [LARGE SCALE GENOMIC DNA]</scope>
</reference>
<gene>
    <name evidence="2" type="primary">104</name>
    <name evidence="2" type="ORF">PBI_HENDRIX_104</name>
</gene>
<evidence type="ECO:0000256" key="1">
    <source>
        <dbReference type="SAM" id="MobiDB-lite"/>
    </source>
</evidence>
<sequence length="119" mass="13341">MSTSRFDPTPDQPYGTCLTCGEVIQTSEDATAHLSKTFDESKAVRGDLSATSHRVQGTNPDRASRIQSFVDQEIEDALENLYEELDREVTRNNLTEEELTEALRDASADLVDGWKRYIA</sequence>
<dbReference type="GeneID" id="54992571"/>
<feature type="compositionally biased region" description="Polar residues" evidence="1">
    <location>
        <begin position="49"/>
        <end position="63"/>
    </location>
</feature>
<proteinExistence type="predicted"/>
<evidence type="ECO:0000313" key="2">
    <source>
        <dbReference type="EMBL" id="AWN07775.1"/>
    </source>
</evidence>
<dbReference type="KEGG" id="vg:54992571"/>
<protein>
    <submittedName>
        <fullName evidence="2">Uncharacterized protein</fullName>
    </submittedName>
</protein>
<accession>A0A2U8UU91</accession>
<keyword evidence="3" id="KW-1185">Reference proteome</keyword>
<dbReference type="RefSeq" id="YP_009802042.1">
    <property type="nucleotide sequence ID" value="NC_047977.1"/>
</dbReference>
<name>A0A2U8UU91_9CAUD</name>
<feature type="region of interest" description="Disordered" evidence="1">
    <location>
        <begin position="41"/>
        <end position="63"/>
    </location>
</feature>
<dbReference type="EMBL" id="MH183162">
    <property type="protein sequence ID" value="AWN07775.1"/>
    <property type="molecule type" value="Genomic_DNA"/>
</dbReference>
<dbReference type="Proteomes" id="UP000247284">
    <property type="component" value="Segment"/>
</dbReference>